<keyword evidence="1 4" id="KW-0853">WD repeat</keyword>
<evidence type="ECO:0000256" key="1">
    <source>
        <dbReference type="ARBA" id="ARBA00022574"/>
    </source>
</evidence>
<dbReference type="PANTHER" id="PTHR19872">
    <property type="entry name" value="UBIQUITIN LIGASE SPECIFICITY FACTOR/HREP PROTEIN"/>
    <property type="match status" value="1"/>
</dbReference>
<name>A0AAD5U680_9FUNG</name>
<evidence type="ECO:0000313" key="6">
    <source>
        <dbReference type="Proteomes" id="UP001211065"/>
    </source>
</evidence>
<evidence type="ECO:0000256" key="3">
    <source>
        <dbReference type="ARBA" id="ARBA00022786"/>
    </source>
</evidence>
<dbReference type="SUPFAM" id="SSF50978">
    <property type="entry name" value="WD40 repeat-like"/>
    <property type="match status" value="1"/>
</dbReference>
<dbReference type="AlphaFoldDB" id="A0AAD5U680"/>
<dbReference type="InterPro" id="IPR001680">
    <property type="entry name" value="WD40_rpt"/>
</dbReference>
<evidence type="ECO:0000256" key="4">
    <source>
        <dbReference type="PROSITE-ProRule" id="PRU00221"/>
    </source>
</evidence>
<evidence type="ECO:0000313" key="5">
    <source>
        <dbReference type="EMBL" id="KAJ3225985.1"/>
    </source>
</evidence>
<proteinExistence type="predicted"/>
<dbReference type="InterPro" id="IPR015943">
    <property type="entry name" value="WD40/YVTN_repeat-like_dom_sf"/>
</dbReference>
<dbReference type="InterPro" id="IPR051075">
    <property type="entry name" value="SCF_subunit_WD-repeat"/>
</dbReference>
<keyword evidence="2" id="KW-0677">Repeat</keyword>
<accession>A0AAD5U680</accession>
<keyword evidence="6" id="KW-1185">Reference proteome</keyword>
<dbReference type="PANTHER" id="PTHR19872:SF9">
    <property type="entry name" value="UBIQUITIN-BINDING SDF UBIQUITIN LIGASE COMPLEX SUBUNIT"/>
    <property type="match status" value="1"/>
</dbReference>
<dbReference type="PROSITE" id="PS00678">
    <property type="entry name" value="WD_REPEATS_1"/>
    <property type="match status" value="1"/>
</dbReference>
<feature type="repeat" description="WD" evidence="4">
    <location>
        <begin position="59"/>
        <end position="92"/>
    </location>
</feature>
<keyword evidence="3" id="KW-0833">Ubl conjugation pathway</keyword>
<protein>
    <submittedName>
        <fullName evidence="5">Uncharacterized protein</fullName>
    </submittedName>
</protein>
<dbReference type="Pfam" id="PF00400">
    <property type="entry name" value="WD40"/>
    <property type="match status" value="2"/>
</dbReference>
<organism evidence="5 6">
    <name type="scientific">Clydaea vesicula</name>
    <dbReference type="NCBI Taxonomy" id="447962"/>
    <lineage>
        <taxon>Eukaryota</taxon>
        <taxon>Fungi</taxon>
        <taxon>Fungi incertae sedis</taxon>
        <taxon>Chytridiomycota</taxon>
        <taxon>Chytridiomycota incertae sedis</taxon>
        <taxon>Chytridiomycetes</taxon>
        <taxon>Lobulomycetales</taxon>
        <taxon>Lobulomycetaceae</taxon>
        <taxon>Clydaea</taxon>
    </lineage>
</organism>
<gene>
    <name evidence="5" type="ORF">HK099_005810</name>
</gene>
<sequence length="110" mass="12451">MDKTIRMWAIKNAKALKVFKGHVGGVECLQVANNHIFSGSYDKTIRIFCIASEECIQVLSGHTDGIYCLKVFNNFLFSGSGDKSIRVWDIKSVVANKKKYPWWKETALCC</sequence>
<dbReference type="Gene3D" id="2.130.10.10">
    <property type="entry name" value="YVTN repeat-like/Quinoprotein amine dehydrogenase"/>
    <property type="match status" value="1"/>
</dbReference>
<evidence type="ECO:0000256" key="2">
    <source>
        <dbReference type="ARBA" id="ARBA00022737"/>
    </source>
</evidence>
<dbReference type="PROSITE" id="PS50294">
    <property type="entry name" value="WD_REPEATS_REGION"/>
    <property type="match status" value="1"/>
</dbReference>
<dbReference type="InterPro" id="IPR019775">
    <property type="entry name" value="WD40_repeat_CS"/>
</dbReference>
<dbReference type="SMART" id="SM00320">
    <property type="entry name" value="WD40"/>
    <property type="match status" value="2"/>
</dbReference>
<dbReference type="InterPro" id="IPR036322">
    <property type="entry name" value="WD40_repeat_dom_sf"/>
</dbReference>
<dbReference type="Proteomes" id="UP001211065">
    <property type="component" value="Unassembled WGS sequence"/>
</dbReference>
<dbReference type="EMBL" id="JADGJW010000047">
    <property type="protein sequence ID" value="KAJ3225985.1"/>
    <property type="molecule type" value="Genomic_DNA"/>
</dbReference>
<comment type="caution">
    <text evidence="5">The sequence shown here is derived from an EMBL/GenBank/DDBJ whole genome shotgun (WGS) entry which is preliminary data.</text>
</comment>
<reference evidence="5" key="1">
    <citation type="submission" date="2020-05" db="EMBL/GenBank/DDBJ databases">
        <title>Phylogenomic resolution of chytrid fungi.</title>
        <authorList>
            <person name="Stajich J.E."/>
            <person name="Amses K."/>
            <person name="Simmons R."/>
            <person name="Seto K."/>
            <person name="Myers J."/>
            <person name="Bonds A."/>
            <person name="Quandt C.A."/>
            <person name="Barry K."/>
            <person name="Liu P."/>
            <person name="Grigoriev I."/>
            <person name="Longcore J.E."/>
            <person name="James T.Y."/>
        </authorList>
    </citation>
    <scope>NUCLEOTIDE SEQUENCE</scope>
    <source>
        <strain evidence="5">JEL0476</strain>
    </source>
</reference>
<dbReference type="PROSITE" id="PS50082">
    <property type="entry name" value="WD_REPEATS_2"/>
    <property type="match status" value="1"/>
</dbReference>